<keyword evidence="1 9" id="KW-0963">Cytoplasm</keyword>
<sequence length="211" mass="24015">MTMQIELPKLDITKGPRFSPEQVTVVFVLGGPGAGKGTQCNKLVEDYNFVHLSAGDLLREEQQREGSQYGALINHYITEGLIVPQEITITLLKTSIENNFDKGYTKFLVDGFPRKMDQAITFEQIIVPSKFVLFFDCPEDVMLKRLLERGKTSGRVDDNIESIKKRFKTFQETSMPVINMFAEKNKVVKINCDQSVEAVYRDVQQGIKDRI</sequence>
<dbReference type="Pfam" id="PF00406">
    <property type="entry name" value="ADK"/>
    <property type="match status" value="1"/>
</dbReference>
<keyword evidence="2 9" id="KW-0808">Transferase</keyword>
<dbReference type="GO" id="GO:0019205">
    <property type="term" value="F:nucleobase-containing compound kinase activity"/>
    <property type="evidence" value="ECO:0007669"/>
    <property type="project" value="InterPro"/>
</dbReference>
<dbReference type="EC" id="2.7.4.14" evidence="9"/>
<dbReference type="AlphaFoldDB" id="A0AAN7VYP2"/>
<reference evidence="11" key="1">
    <citation type="submission" date="2023-07" db="EMBL/GenBank/DDBJ databases">
        <title>A draft genome of Kazachstania heterogenica Y-27499.</title>
        <authorList>
            <person name="Donic C."/>
            <person name="Kralova J.S."/>
            <person name="Fidel L."/>
            <person name="Ben-Dor S."/>
            <person name="Jung S."/>
        </authorList>
    </citation>
    <scope>NUCLEOTIDE SEQUENCE [LARGE SCALE GENOMIC DNA]</scope>
    <source>
        <strain evidence="11">Y27499</strain>
    </source>
</reference>
<evidence type="ECO:0000256" key="3">
    <source>
        <dbReference type="ARBA" id="ARBA00022741"/>
    </source>
</evidence>
<keyword evidence="6 9" id="KW-0665">Pyrimidine biosynthesis</keyword>
<dbReference type="CDD" id="cd01428">
    <property type="entry name" value="ADK"/>
    <property type="match status" value="1"/>
</dbReference>
<feature type="binding site" evidence="9">
    <location>
        <begin position="111"/>
        <end position="114"/>
    </location>
    <ligand>
        <name>a ribonucleoside 5'-phosphate</name>
        <dbReference type="ChEBI" id="CHEBI:58043"/>
    </ligand>
</feature>
<evidence type="ECO:0000256" key="6">
    <source>
        <dbReference type="ARBA" id="ARBA00022975"/>
    </source>
</evidence>
<dbReference type="InterPro" id="IPR033690">
    <property type="entry name" value="Adenylat_kinase_CS"/>
</dbReference>
<dbReference type="PRINTS" id="PR00094">
    <property type="entry name" value="ADENYLTKNASE"/>
</dbReference>
<evidence type="ECO:0000256" key="7">
    <source>
        <dbReference type="ARBA" id="ARBA00023242"/>
    </source>
</evidence>
<keyword evidence="3 9" id="KW-0547">Nucleotide-binding</keyword>
<evidence type="ECO:0000256" key="5">
    <source>
        <dbReference type="ARBA" id="ARBA00022840"/>
    </source>
</evidence>
<evidence type="ECO:0000256" key="2">
    <source>
        <dbReference type="ARBA" id="ARBA00022679"/>
    </source>
</evidence>
<accession>A0AAN7VYP2</accession>
<dbReference type="InterPro" id="IPR006266">
    <property type="entry name" value="UMP_CMP_kinase"/>
</dbReference>
<name>A0AAN7VYP2_9SACH</name>
<organism evidence="10 11">
    <name type="scientific">Arxiozyma heterogenica</name>
    <dbReference type="NCBI Taxonomy" id="278026"/>
    <lineage>
        <taxon>Eukaryota</taxon>
        <taxon>Fungi</taxon>
        <taxon>Dikarya</taxon>
        <taxon>Ascomycota</taxon>
        <taxon>Saccharomycotina</taxon>
        <taxon>Saccharomycetes</taxon>
        <taxon>Saccharomycetales</taxon>
        <taxon>Saccharomycetaceae</taxon>
        <taxon>Arxiozyma</taxon>
    </lineage>
</organism>
<dbReference type="FunFam" id="3.40.50.300:FF:000315">
    <property type="entry name" value="Adenylate kinase 1"/>
    <property type="match status" value="1"/>
</dbReference>
<comment type="domain">
    <text evidence="9">Consists of three domains, a large central CORE domain and two small peripheral domains, NMPbind and LID, which undergo movements during catalysis. The LID domain closes over the site of phosphoryl transfer upon ATP binding. Assembling and dissambling the active center during each catalytic cycle provides an effective means to prevent ATP hydrolysis.</text>
</comment>
<feature type="binding site" evidence="9">
    <location>
        <position position="59"/>
    </location>
    <ligand>
        <name>a ribonucleoside 5'-phosphate</name>
        <dbReference type="ChEBI" id="CHEBI:58043"/>
    </ligand>
</feature>
<evidence type="ECO:0000256" key="4">
    <source>
        <dbReference type="ARBA" id="ARBA00022777"/>
    </source>
</evidence>
<feature type="region of interest" description="LID" evidence="9">
    <location>
        <begin position="148"/>
        <end position="158"/>
    </location>
</feature>
<comment type="similarity">
    <text evidence="9">Belongs to the adenylate kinase family. UMP-CMP kinase subfamily.</text>
</comment>
<feature type="binding site" evidence="9">
    <location>
        <position position="194"/>
    </location>
    <ligand>
        <name>ATP</name>
        <dbReference type="ChEBI" id="CHEBI:30616"/>
    </ligand>
</feature>
<proteinExistence type="inferred from homology"/>
<dbReference type="GO" id="GO:0006221">
    <property type="term" value="P:pyrimidine nucleotide biosynthetic process"/>
    <property type="evidence" value="ECO:0007669"/>
    <property type="project" value="UniProtKB-UniRule"/>
</dbReference>
<evidence type="ECO:0000256" key="9">
    <source>
        <dbReference type="HAMAP-Rule" id="MF_03172"/>
    </source>
</evidence>
<dbReference type="Gene3D" id="3.40.50.300">
    <property type="entry name" value="P-loop containing nucleotide triphosphate hydrolases"/>
    <property type="match status" value="1"/>
</dbReference>
<feature type="binding site" evidence="9">
    <location>
        <position position="149"/>
    </location>
    <ligand>
        <name>ATP</name>
        <dbReference type="ChEBI" id="CHEBI:30616"/>
    </ligand>
</feature>
<gene>
    <name evidence="9" type="primary">URA6</name>
    <name evidence="10" type="ORF">RI543_004833</name>
</gene>
<comment type="subcellular location">
    <subcellularLocation>
        <location evidence="9">Cytoplasm</location>
    </subcellularLocation>
    <subcellularLocation>
        <location evidence="9">Nucleus</location>
    </subcellularLocation>
    <text evidence="9">Predominantly cytoplasmic.</text>
</comment>
<keyword evidence="4 9" id="KW-0418">Kinase</keyword>
<dbReference type="GO" id="GO:0005524">
    <property type="term" value="F:ATP binding"/>
    <property type="evidence" value="ECO:0007669"/>
    <property type="project" value="UniProtKB-KW"/>
</dbReference>
<dbReference type="GO" id="GO:0016776">
    <property type="term" value="F:phosphotransferase activity, phosphate group as acceptor"/>
    <property type="evidence" value="ECO:0007669"/>
    <property type="project" value="InterPro"/>
</dbReference>
<dbReference type="GO" id="GO:0009123">
    <property type="term" value="P:nucleoside monophosphate metabolic process"/>
    <property type="evidence" value="ECO:0007669"/>
    <property type="project" value="UniProtKB-ARBA"/>
</dbReference>
<comment type="function">
    <text evidence="9">Catalyzes the phosphorylation of pyrimidine nucleoside monophosphates at the expense of ATP. Plays an important role in de novo pyrimidine nucleotide biosynthesis. Has preference for UMP and dUMP as phosphate acceptors, but can also use CMP, dCMP and AMP.</text>
</comment>
<keyword evidence="5 9" id="KW-0067">ATP-binding</keyword>
<evidence type="ECO:0000313" key="10">
    <source>
        <dbReference type="EMBL" id="KAK5773779.1"/>
    </source>
</evidence>
<comment type="subunit">
    <text evidence="9">Monomer.</text>
</comment>
<dbReference type="HAMAP" id="MF_03172">
    <property type="entry name" value="Adenylate_kinase_UMP_CMP_kin"/>
    <property type="match status" value="1"/>
</dbReference>
<keyword evidence="7 9" id="KW-0539">Nucleus</keyword>
<dbReference type="SUPFAM" id="SSF52540">
    <property type="entry name" value="P-loop containing nucleoside triphosphate hydrolases"/>
    <property type="match status" value="1"/>
</dbReference>
<comment type="caution">
    <text evidence="10">The sequence shown here is derived from an EMBL/GenBank/DDBJ whole genome shotgun (WGS) entry which is preliminary data.</text>
</comment>
<dbReference type="EMBL" id="JAWIZZ010000064">
    <property type="protein sequence ID" value="KAK5773779.1"/>
    <property type="molecule type" value="Genomic_DNA"/>
</dbReference>
<feature type="binding site" evidence="9">
    <location>
        <begin position="81"/>
        <end position="83"/>
    </location>
    <ligand>
        <name>a ribonucleoside 5'-phosphate</name>
        <dbReference type="ChEBI" id="CHEBI:58043"/>
    </ligand>
</feature>
<dbReference type="GO" id="GO:0005737">
    <property type="term" value="C:cytoplasm"/>
    <property type="evidence" value="ECO:0007669"/>
    <property type="project" value="UniProtKB-SubCell"/>
</dbReference>
<comment type="catalytic activity">
    <reaction evidence="8 9">
        <text>UMP + ATP = UDP + ADP</text>
        <dbReference type="Rhea" id="RHEA:24400"/>
        <dbReference type="ChEBI" id="CHEBI:30616"/>
        <dbReference type="ChEBI" id="CHEBI:57865"/>
        <dbReference type="ChEBI" id="CHEBI:58223"/>
        <dbReference type="ChEBI" id="CHEBI:456216"/>
        <dbReference type="EC" id="2.7.4.14"/>
    </reaction>
</comment>
<evidence type="ECO:0000313" key="11">
    <source>
        <dbReference type="Proteomes" id="UP001306508"/>
    </source>
</evidence>
<dbReference type="InterPro" id="IPR027417">
    <property type="entry name" value="P-loop_NTPase"/>
</dbReference>
<comment type="cofactor">
    <cofactor evidence="9">
        <name>Mg(2+)</name>
        <dbReference type="ChEBI" id="CHEBI:18420"/>
    </cofactor>
    <text evidence="9">Binds 1 Mg(2+) ion per monomer.</text>
</comment>
<dbReference type="PANTHER" id="PTHR23359">
    <property type="entry name" value="NUCLEOTIDE KINASE"/>
    <property type="match status" value="1"/>
</dbReference>
<feature type="binding site" evidence="9">
    <location>
        <position position="155"/>
    </location>
    <ligand>
        <name>a ribonucleoside 5'-phosphate</name>
        <dbReference type="ChEBI" id="CHEBI:58043"/>
    </ligand>
</feature>
<dbReference type="InterPro" id="IPR000850">
    <property type="entry name" value="Adenylat/UMP-CMP_kin"/>
</dbReference>
<dbReference type="HAMAP" id="MF_00235">
    <property type="entry name" value="Adenylate_kinase_Adk"/>
    <property type="match status" value="1"/>
</dbReference>
<dbReference type="GO" id="GO:0005634">
    <property type="term" value="C:nucleus"/>
    <property type="evidence" value="ECO:0007669"/>
    <property type="project" value="UniProtKB-SubCell"/>
</dbReference>
<feature type="binding site" evidence="9">
    <location>
        <position position="166"/>
    </location>
    <ligand>
        <name>a ribonucleoside 5'-phosphate</name>
        <dbReference type="ChEBI" id="CHEBI:58043"/>
    </ligand>
</feature>
<feature type="region of interest" description="NMPbind" evidence="9">
    <location>
        <begin position="53"/>
        <end position="83"/>
    </location>
</feature>
<dbReference type="Proteomes" id="UP001306508">
    <property type="component" value="Unassembled WGS sequence"/>
</dbReference>
<evidence type="ECO:0000256" key="8">
    <source>
        <dbReference type="ARBA" id="ARBA00048116"/>
    </source>
</evidence>
<feature type="binding site" evidence="9">
    <location>
        <begin position="33"/>
        <end position="38"/>
    </location>
    <ligand>
        <name>ATP</name>
        <dbReference type="ChEBI" id="CHEBI:30616"/>
    </ligand>
</feature>
<dbReference type="NCBIfam" id="TIGR01359">
    <property type="entry name" value="UMP_CMP_kin_fam"/>
    <property type="match status" value="1"/>
</dbReference>
<protein>
    <recommendedName>
        <fullName evidence="9">Uridylate kinase</fullName>
        <shortName evidence="9">UK</shortName>
        <ecNumber evidence="9">2.7.4.14</ecNumber>
    </recommendedName>
    <alternativeName>
        <fullName evidence="9">ATP:UMP phosphotransferase</fullName>
    </alternativeName>
    <alternativeName>
        <fullName evidence="9">Deoxycytidylate kinase</fullName>
        <shortName evidence="9">CK</shortName>
        <shortName evidence="9">dCMP kinase</shortName>
    </alternativeName>
    <alternativeName>
        <fullName evidence="9">Uridine monophosphate kinase</fullName>
        <shortName evidence="9">UMP kinase</shortName>
        <shortName evidence="9">UMPK</shortName>
    </alternativeName>
</protein>
<dbReference type="PROSITE" id="PS00113">
    <property type="entry name" value="ADENYLATE_KINASE"/>
    <property type="match status" value="1"/>
</dbReference>
<dbReference type="GO" id="GO:0006207">
    <property type="term" value="P:'de novo' pyrimidine nucleobase biosynthetic process"/>
    <property type="evidence" value="ECO:0007669"/>
    <property type="project" value="InterPro"/>
</dbReference>
<evidence type="ECO:0000256" key="1">
    <source>
        <dbReference type="ARBA" id="ARBA00022490"/>
    </source>
</evidence>
<keyword evidence="11" id="KW-1185">Reference proteome</keyword>
<feature type="binding site" evidence="9">
    <location>
        <position position="118"/>
    </location>
    <ligand>
        <name>a ribonucleoside 5'-phosphate</name>
        <dbReference type="ChEBI" id="CHEBI:58043"/>
    </ligand>
</feature>